<dbReference type="Proteomes" id="UP001056381">
    <property type="component" value="Chromosome"/>
</dbReference>
<keyword evidence="2 3" id="KW-0378">Hydrolase</keyword>
<keyword evidence="6" id="KW-1185">Reference proteome</keyword>
<protein>
    <recommendedName>
        <fullName evidence="3">Carboxylic ester hydrolase</fullName>
        <ecNumber evidence="3">3.1.1.-</ecNumber>
    </recommendedName>
</protein>
<dbReference type="InterPro" id="IPR002018">
    <property type="entry name" value="CarbesteraseB"/>
</dbReference>
<dbReference type="GO" id="GO:0016787">
    <property type="term" value="F:hydrolase activity"/>
    <property type="evidence" value="ECO:0007669"/>
    <property type="project" value="UniProtKB-KW"/>
</dbReference>
<dbReference type="EC" id="3.1.1.-" evidence="3"/>
<evidence type="ECO:0000313" key="6">
    <source>
        <dbReference type="Proteomes" id="UP001056381"/>
    </source>
</evidence>
<accession>A0A9Q8X3V7</accession>
<evidence type="ECO:0000256" key="2">
    <source>
        <dbReference type="ARBA" id="ARBA00022801"/>
    </source>
</evidence>
<dbReference type="InterPro" id="IPR019826">
    <property type="entry name" value="Carboxylesterase_B_AS"/>
</dbReference>
<organism evidence="5 6">
    <name type="scientific">SAR86 cluster bacterium</name>
    <dbReference type="NCBI Taxonomy" id="2030880"/>
    <lineage>
        <taxon>Bacteria</taxon>
        <taxon>Pseudomonadati</taxon>
        <taxon>Pseudomonadota</taxon>
        <taxon>Gammaproteobacteria</taxon>
        <taxon>SAR86 cluster</taxon>
    </lineage>
</organism>
<dbReference type="InterPro" id="IPR050309">
    <property type="entry name" value="Type-B_Carboxylest/Lipase"/>
</dbReference>
<dbReference type="Gene3D" id="3.40.50.1820">
    <property type="entry name" value="alpha/beta hydrolase"/>
    <property type="match status" value="1"/>
</dbReference>
<dbReference type="PANTHER" id="PTHR11559">
    <property type="entry name" value="CARBOXYLESTERASE"/>
    <property type="match status" value="1"/>
</dbReference>
<dbReference type="AlphaFoldDB" id="A0A9Q8X3V7"/>
<reference evidence="5" key="1">
    <citation type="submission" date="2022-05" db="EMBL/GenBank/DDBJ databases">
        <title>Single-amplified genomics reveal most streamlined microbe among free-living bacteria.</title>
        <authorList>
            <person name="Roda-Garcia J."/>
            <person name="Haro-Moreno J.M."/>
            <person name="Rodriguez-Valera F."/>
            <person name="Almagro-Moreno S."/>
            <person name="Lopez-Perez M."/>
        </authorList>
    </citation>
    <scope>NUCLEOTIDE SEQUENCE</scope>
    <source>
        <strain evidence="5">TMED112-D2-2</strain>
    </source>
</reference>
<evidence type="ECO:0000256" key="1">
    <source>
        <dbReference type="ARBA" id="ARBA00005964"/>
    </source>
</evidence>
<dbReference type="PROSITE" id="PS00941">
    <property type="entry name" value="CARBOXYLESTERASE_B_2"/>
    <property type="match status" value="1"/>
</dbReference>
<dbReference type="PROSITE" id="PS00122">
    <property type="entry name" value="CARBOXYLESTERASE_B_1"/>
    <property type="match status" value="1"/>
</dbReference>
<name>A0A9Q8X3V7_9GAMM</name>
<gene>
    <name evidence="5" type="ORF">M9B40_03840</name>
</gene>
<proteinExistence type="inferred from homology"/>
<dbReference type="Pfam" id="PF00135">
    <property type="entry name" value="COesterase"/>
    <property type="match status" value="2"/>
</dbReference>
<feature type="domain" description="Carboxylesterase type B" evidence="4">
    <location>
        <begin position="370"/>
        <end position="510"/>
    </location>
</feature>
<dbReference type="PROSITE" id="PS51257">
    <property type="entry name" value="PROKAR_LIPOPROTEIN"/>
    <property type="match status" value="1"/>
</dbReference>
<evidence type="ECO:0000256" key="3">
    <source>
        <dbReference type="RuleBase" id="RU361235"/>
    </source>
</evidence>
<feature type="domain" description="Carboxylesterase type B" evidence="4">
    <location>
        <begin position="31"/>
        <end position="353"/>
    </location>
</feature>
<evidence type="ECO:0000313" key="5">
    <source>
        <dbReference type="EMBL" id="URQ62866.1"/>
    </source>
</evidence>
<dbReference type="InterPro" id="IPR029058">
    <property type="entry name" value="AB_hydrolase_fold"/>
</dbReference>
<dbReference type="SUPFAM" id="SSF53474">
    <property type="entry name" value="alpha/beta-Hydrolases"/>
    <property type="match status" value="1"/>
</dbReference>
<dbReference type="InterPro" id="IPR019819">
    <property type="entry name" value="Carboxylesterase_B_CS"/>
</dbReference>
<evidence type="ECO:0000259" key="4">
    <source>
        <dbReference type="Pfam" id="PF00135"/>
    </source>
</evidence>
<comment type="similarity">
    <text evidence="1 3">Belongs to the type-B carboxylesterase/lipase family.</text>
</comment>
<dbReference type="EMBL" id="CP097966">
    <property type="protein sequence ID" value="URQ62866.1"/>
    <property type="molecule type" value="Genomic_DNA"/>
</dbReference>
<sequence>MKKLFLSTITIFILIACSSAPTKKDEIKTVKVNAAIGEIEGLIEEDVYLFKGIPFAQPPVGELRWKAPRKLAPVSETIKAFSHKSKCTQPKENEFILDRGVTEGGEDCLYLNIFVPKGNVDISKNNYPIMFWIHGGSNIWGTGNSYDFSKLAESQKVVVITINYRLGPMGWFSSSHLRNTSEGDDRSSNFGHLDIIAALEWVQENGNSFGGDPTNVTIFGESAGGHNVLVLLATKKARGLFHKAISQSGYVSSFSEQFASEESELSSAKVFQDDIRFLTEDQQIADYLRDMPIKEVFQRYKQADESHLYSISPISIRDDIVIPKEGIYKALEDVDPSVVVVAGTNKDELNLWYLRSKYFYQTALNLGRNLKRSEENLKSWIKYRSNIWRFTGAEEPLRRMSKSNQNLYSFRFDWDEEASTILGDYPLFLGAAHGLEIPFISGDYSLVPAYARPLVFPNESKEGREYLSNLMMQYWANIAKYGDPNTFVQDHRWNKFRIQNQNYLRLDSPEYIQMVNDPVDADEMLKTLESDSTLELKERCLIGWIAEMNFVEEMRGDPPFDFCSEYTSIDLLKLRRLTEGRD</sequence>